<dbReference type="Gene3D" id="3.40.50.300">
    <property type="entry name" value="P-loop containing nucleotide triphosphate hydrolases"/>
    <property type="match status" value="1"/>
</dbReference>
<proteinExistence type="predicted"/>
<name>A0A2U8I3F5_9GAMM</name>
<dbReference type="OrthoDB" id="1489171at2"/>
<feature type="domain" description="Orc1-like AAA ATPase" evidence="1">
    <location>
        <begin position="31"/>
        <end position="188"/>
    </location>
</feature>
<dbReference type="SUPFAM" id="SSF52540">
    <property type="entry name" value="P-loop containing nucleoside triphosphate hydrolases"/>
    <property type="match status" value="1"/>
</dbReference>
<protein>
    <recommendedName>
        <fullName evidence="1">Orc1-like AAA ATPase domain-containing protein</fullName>
    </recommendedName>
</protein>
<dbReference type="PANTHER" id="PTHR34301">
    <property type="entry name" value="DNA-BINDING PROTEIN-RELATED"/>
    <property type="match status" value="1"/>
</dbReference>
<dbReference type="Proteomes" id="UP000261875">
    <property type="component" value="Chromosome"/>
</dbReference>
<dbReference type="KEGG" id="fsm:CCS41_02805"/>
<sequence>MIHDGIKSEIFFTKLNKVLRPTGPVATLKLLFGRERQIDDLEHALYATGRHAFIYGDRGGKSSLAQTVAGKLQEGKECILVGCETTSTLQSVISDIMLNALPKDKQSGHEHRWNIGVQLGGYGANIARTHKNSSQHTDISTVSSAVHALRTLEKKHSKRPFIVIDEFDQIGSQEERAQFGALVKQLGDRASEVKLIFTGIGESLMSLIGDINRVSVNYTKLNLRIYPGTADLLSLITPFQSLM</sequence>
<dbReference type="Pfam" id="PF13191">
    <property type="entry name" value="AAA_16"/>
    <property type="match status" value="1"/>
</dbReference>
<dbReference type="AlphaFoldDB" id="A0A2U8I3F5"/>
<dbReference type="InterPro" id="IPR041664">
    <property type="entry name" value="AAA_16"/>
</dbReference>
<dbReference type="InterPro" id="IPR027417">
    <property type="entry name" value="P-loop_NTPase"/>
</dbReference>
<dbReference type="EMBL" id="CP021659">
    <property type="protein sequence ID" value="AWK13662.1"/>
    <property type="molecule type" value="Genomic_DNA"/>
</dbReference>
<organism evidence="2 3">
    <name type="scientific">Candidatus Fukatsuia symbiotica</name>
    <dbReference type="NCBI Taxonomy" id="1878942"/>
    <lineage>
        <taxon>Bacteria</taxon>
        <taxon>Pseudomonadati</taxon>
        <taxon>Pseudomonadota</taxon>
        <taxon>Gammaproteobacteria</taxon>
        <taxon>Enterobacterales</taxon>
        <taxon>Yersiniaceae</taxon>
        <taxon>Candidatus Fukatsuia</taxon>
    </lineage>
</organism>
<evidence type="ECO:0000259" key="1">
    <source>
        <dbReference type="Pfam" id="PF13191"/>
    </source>
</evidence>
<evidence type="ECO:0000313" key="3">
    <source>
        <dbReference type="Proteomes" id="UP000261875"/>
    </source>
</evidence>
<reference evidence="2 3" key="1">
    <citation type="submission" date="2017-05" db="EMBL/GenBank/DDBJ databases">
        <title>Genome sequence of Candidatus Fukatsuia symbiotica and Candidatus Hamiltonella defensa from Acyrthosiphon pisum strain 5D.</title>
        <authorList>
            <person name="Patel V.A."/>
            <person name="Chevignon G."/>
            <person name="Russell J.A."/>
            <person name="Oliver K.M."/>
        </authorList>
    </citation>
    <scope>NUCLEOTIDE SEQUENCE [LARGE SCALE GENOMIC DNA]</scope>
    <source>
        <strain evidence="2 3">5D</strain>
    </source>
</reference>
<evidence type="ECO:0000313" key="2">
    <source>
        <dbReference type="EMBL" id="AWK13662.1"/>
    </source>
</evidence>
<keyword evidence="3" id="KW-1185">Reference proteome</keyword>
<gene>
    <name evidence="2" type="ORF">CCS41_02805</name>
</gene>
<accession>A0A2U8I3F5</accession>
<dbReference type="PANTHER" id="PTHR34301:SF8">
    <property type="entry name" value="ATPASE DOMAIN-CONTAINING PROTEIN"/>
    <property type="match status" value="1"/>
</dbReference>